<gene>
    <name evidence="2" type="ORF">EDD18DRAFT_1331841</name>
</gene>
<sequence length="153" mass="16686">MFYNKFLVLSSLFLGTLAQLSSEVASGDLSVTFVNKHSDSSVRSYTEGTENIFVSFVSVDGGEHEQWDLTKTQGGYAIENVATGGFIKAEVCGDRLSSFIGLTSLTSRKDKRLVITASEGDCNHVCDLYCRLGLVRHQTSLRGSRMDCSKPGQ</sequence>
<evidence type="ECO:0000256" key="1">
    <source>
        <dbReference type="SAM" id="SignalP"/>
    </source>
</evidence>
<name>A0AA39Q4W9_9AGAR</name>
<keyword evidence="3" id="KW-1185">Reference proteome</keyword>
<keyword evidence="1" id="KW-0732">Signal</keyword>
<dbReference type="Gene3D" id="2.80.10.50">
    <property type="match status" value="1"/>
</dbReference>
<evidence type="ECO:0000313" key="2">
    <source>
        <dbReference type="EMBL" id="KAK0496308.1"/>
    </source>
</evidence>
<accession>A0AA39Q4W9</accession>
<dbReference type="Proteomes" id="UP001175228">
    <property type="component" value="Unassembled WGS sequence"/>
</dbReference>
<reference evidence="2" key="1">
    <citation type="submission" date="2023-06" db="EMBL/GenBank/DDBJ databases">
        <authorList>
            <consortium name="Lawrence Berkeley National Laboratory"/>
            <person name="Ahrendt S."/>
            <person name="Sahu N."/>
            <person name="Indic B."/>
            <person name="Wong-Bajracharya J."/>
            <person name="Merenyi Z."/>
            <person name="Ke H.-M."/>
            <person name="Monk M."/>
            <person name="Kocsube S."/>
            <person name="Drula E."/>
            <person name="Lipzen A."/>
            <person name="Balint B."/>
            <person name="Henrissat B."/>
            <person name="Andreopoulos B."/>
            <person name="Martin F.M."/>
            <person name="Harder C.B."/>
            <person name="Rigling D."/>
            <person name="Ford K.L."/>
            <person name="Foster G.D."/>
            <person name="Pangilinan J."/>
            <person name="Papanicolaou A."/>
            <person name="Barry K."/>
            <person name="LaButti K."/>
            <person name="Viragh M."/>
            <person name="Koriabine M."/>
            <person name="Yan M."/>
            <person name="Riley R."/>
            <person name="Champramary S."/>
            <person name="Plett K.L."/>
            <person name="Tsai I.J."/>
            <person name="Slot J."/>
            <person name="Sipos G."/>
            <person name="Plett J."/>
            <person name="Nagy L.G."/>
            <person name="Grigoriev I.V."/>
        </authorList>
    </citation>
    <scope>NUCLEOTIDE SEQUENCE</scope>
    <source>
        <strain evidence="2">HWK02</strain>
    </source>
</reference>
<comment type="caution">
    <text evidence="2">The sequence shown here is derived from an EMBL/GenBank/DDBJ whole genome shotgun (WGS) entry which is preliminary data.</text>
</comment>
<dbReference type="EMBL" id="JAUEPU010000015">
    <property type="protein sequence ID" value="KAK0496308.1"/>
    <property type="molecule type" value="Genomic_DNA"/>
</dbReference>
<dbReference type="AlphaFoldDB" id="A0AA39Q4W9"/>
<proteinExistence type="predicted"/>
<organism evidence="2 3">
    <name type="scientific">Armillaria luteobubalina</name>
    <dbReference type="NCBI Taxonomy" id="153913"/>
    <lineage>
        <taxon>Eukaryota</taxon>
        <taxon>Fungi</taxon>
        <taxon>Dikarya</taxon>
        <taxon>Basidiomycota</taxon>
        <taxon>Agaricomycotina</taxon>
        <taxon>Agaricomycetes</taxon>
        <taxon>Agaricomycetidae</taxon>
        <taxon>Agaricales</taxon>
        <taxon>Marasmiineae</taxon>
        <taxon>Physalacriaceae</taxon>
        <taxon>Armillaria</taxon>
    </lineage>
</organism>
<evidence type="ECO:0000313" key="3">
    <source>
        <dbReference type="Proteomes" id="UP001175228"/>
    </source>
</evidence>
<protein>
    <submittedName>
        <fullName evidence="2">Uncharacterized protein</fullName>
    </submittedName>
</protein>
<feature type="chain" id="PRO_5041229215" evidence="1">
    <location>
        <begin position="19"/>
        <end position="153"/>
    </location>
</feature>
<feature type="signal peptide" evidence="1">
    <location>
        <begin position="1"/>
        <end position="18"/>
    </location>
</feature>